<evidence type="ECO:0000313" key="11">
    <source>
        <dbReference type="EMBL" id="PHI09944.1"/>
    </source>
</evidence>
<evidence type="ECO:0000313" key="13">
    <source>
        <dbReference type="Proteomes" id="UP000067061"/>
    </source>
</evidence>
<dbReference type="EMBL" id="CP022123">
    <property type="protein sequence ID" value="ASG29554.1"/>
    <property type="molecule type" value="Genomic_DNA"/>
</dbReference>
<dbReference type="RefSeq" id="WP_005895994.1">
    <property type="nucleotide sequence ID" value="NZ_CP013121.1"/>
</dbReference>
<keyword evidence="3" id="KW-0813">Transport</keyword>
<dbReference type="PANTHER" id="PTHR21716:SF53">
    <property type="entry name" value="PERMEASE PERM-RELATED"/>
    <property type="match status" value="1"/>
</dbReference>
<dbReference type="GO" id="GO:0055085">
    <property type="term" value="P:transmembrane transport"/>
    <property type="evidence" value="ECO:0007669"/>
    <property type="project" value="TreeGrafter"/>
</dbReference>
<protein>
    <submittedName>
        <fullName evidence="10">AI-2E family transporter</fullName>
    </submittedName>
    <submittedName>
        <fullName evidence="9">Permease</fullName>
    </submittedName>
</protein>
<evidence type="ECO:0000256" key="4">
    <source>
        <dbReference type="ARBA" id="ARBA00022475"/>
    </source>
</evidence>
<feature type="transmembrane region" description="Helical" evidence="8">
    <location>
        <begin position="262"/>
        <end position="281"/>
    </location>
</feature>
<evidence type="ECO:0000256" key="3">
    <source>
        <dbReference type="ARBA" id="ARBA00022448"/>
    </source>
</evidence>
<reference evidence="12 16" key="3">
    <citation type="submission" date="2017-06" db="EMBL/GenBank/DDBJ databases">
        <title>Draft genome sequence of Fusobacterium nucleatum subsp. polymorphum KCOM 1274 (=ChDC F309).</title>
        <authorList>
            <person name="Kook J.-K."/>
            <person name="Park S.-N."/>
            <person name="Lim Y.K."/>
            <person name="Roh H."/>
        </authorList>
    </citation>
    <scope>NUCLEOTIDE SEQUENCE [LARGE SCALE GENOMIC DNA]</scope>
    <source>
        <strain evidence="12">KCOM 1274</strain>
        <strain evidence="16">KCOM 1274 (ChDC F309)</strain>
    </source>
</reference>
<reference evidence="10 14" key="4">
    <citation type="submission" date="2017-06" db="EMBL/GenBank/DDBJ databases">
        <title>Genome sequencing of Fusobacterium nucleatum subsp. polymorphum KCOM 1275 (=ChDC F310).</title>
        <authorList>
            <person name="Kook J.-K."/>
            <person name="Park S.-N."/>
            <person name="Lim Y.K."/>
            <person name="Roh H."/>
        </authorList>
    </citation>
    <scope>NUCLEOTIDE SEQUENCE [LARGE SCALE GENOMIC DNA]</scope>
    <source>
        <strain evidence="10 14">KCOM 1275</strain>
    </source>
</reference>
<proteinExistence type="inferred from homology"/>
<gene>
    <name evidence="11" type="ORF">CBG52_01700</name>
    <name evidence="12" type="ORF">CBG56_02090</name>
    <name evidence="10" type="ORF">CBG61_12185</name>
    <name evidence="9" type="ORF">RO02_06370</name>
</gene>
<dbReference type="GeneID" id="45634593"/>
<keyword evidence="4" id="KW-1003">Cell membrane</keyword>
<dbReference type="EMBL" id="NIRM01000001">
    <property type="protein sequence ID" value="PHI09944.1"/>
    <property type="molecule type" value="Genomic_DNA"/>
</dbReference>
<feature type="transmembrane region" description="Helical" evidence="8">
    <location>
        <begin position="288"/>
        <end position="306"/>
    </location>
</feature>
<keyword evidence="6 8" id="KW-1133">Transmembrane helix</keyword>
<accession>A0A241Q431</accession>
<keyword evidence="7 8" id="KW-0472">Membrane</keyword>
<comment type="subcellular location">
    <subcellularLocation>
        <location evidence="1">Cell membrane</location>
        <topology evidence="1">Multi-pass membrane protein</topology>
    </subcellularLocation>
</comment>
<dbReference type="KEGG" id="fpol:ERS445057_00800"/>
<evidence type="ECO:0000256" key="6">
    <source>
        <dbReference type="ARBA" id="ARBA00022989"/>
    </source>
</evidence>
<dbReference type="Pfam" id="PF01594">
    <property type="entry name" value="AI-2E_transport"/>
    <property type="match status" value="1"/>
</dbReference>
<feature type="transmembrane region" description="Helical" evidence="8">
    <location>
        <begin position="220"/>
        <end position="242"/>
    </location>
</feature>
<dbReference type="GO" id="GO:0005886">
    <property type="term" value="C:plasma membrane"/>
    <property type="evidence" value="ECO:0007669"/>
    <property type="project" value="UniProtKB-SubCell"/>
</dbReference>
<evidence type="ECO:0000256" key="2">
    <source>
        <dbReference type="ARBA" id="ARBA00009773"/>
    </source>
</evidence>
<dbReference type="EMBL" id="CP013121">
    <property type="protein sequence ID" value="ALM94258.1"/>
    <property type="molecule type" value="Genomic_DNA"/>
</dbReference>
<evidence type="ECO:0000256" key="8">
    <source>
        <dbReference type="SAM" id="Phobius"/>
    </source>
</evidence>
<comment type="similarity">
    <text evidence="2">Belongs to the autoinducer-2 exporter (AI-2E) (TC 2.A.86) family.</text>
</comment>
<dbReference type="Proteomes" id="UP000067061">
    <property type="component" value="Chromosome"/>
</dbReference>
<sequence>MNSKNMLKIIGIILVFVILQSYFTTPERFGAIIENWKNYFMTVIMSIFIAILLEPIAKYLKKKSKINDILAISLSITLVVLVFVILSLMIIPEIVSSIKELNGIYPYLSEKAMAIGKKVVDYLAKKDIYTIDINKIDSYFTNFIKNNITGIQDIVSTIISGLIDWTIGFTNLFLAFVLAFLILLDKKHLIKTLENIIIIIFGVKNTPYVIKKLKLSKDIFLSYVSGKLIVSAIVGLCVYIILLITGTPYAALSAILLGVGNMIPYVGSIIGGIIAFFLILLVAPIKTIILLIAIIISQLVDGFIVGPKIIGDKVGLNTFWVMVSMIIFGNLFGLVGMFLGTPILSIIRLFYIDLLKAKQGGEQ</sequence>
<name>A0A241Q431_FUSNP</name>
<dbReference type="Proteomes" id="UP000221504">
    <property type="component" value="Unassembled WGS sequence"/>
</dbReference>
<evidence type="ECO:0000313" key="10">
    <source>
        <dbReference type="EMBL" id="ASG29554.1"/>
    </source>
</evidence>
<dbReference type="PANTHER" id="PTHR21716">
    <property type="entry name" value="TRANSMEMBRANE PROTEIN"/>
    <property type="match status" value="1"/>
</dbReference>
<reference evidence="9 13" key="1">
    <citation type="submission" date="2015-11" db="EMBL/GenBank/DDBJ databases">
        <authorList>
            <person name="Kook J.-K."/>
            <person name="Park S.-N."/>
            <person name="Lim Y.K."/>
            <person name="Jo E."/>
        </authorList>
    </citation>
    <scope>NUCLEOTIDE SEQUENCE [LARGE SCALE GENOMIC DNA]</scope>
    <source>
        <strain evidence="9 13">ChDC F306</strain>
    </source>
</reference>
<reference evidence="11 15" key="2">
    <citation type="submission" date="2017-06" db="EMBL/GenBank/DDBJ databases">
        <title>Draft genome sequence of Fusobacterium nucleatum subsp. polymorphum KCOM 1267 (=ChDC F290).</title>
        <authorList>
            <person name="Kook J.-K."/>
            <person name="Park S.-N."/>
            <person name="Lim Y.K."/>
            <person name="Roh H."/>
        </authorList>
    </citation>
    <scope>NUCLEOTIDE SEQUENCE [LARGE SCALE GENOMIC DNA]</scope>
    <source>
        <strain evidence="11">KCOM 1267</strain>
        <strain evidence="15">KCOM 1267(ChDC F290)</strain>
    </source>
</reference>
<dbReference type="InterPro" id="IPR002549">
    <property type="entry name" value="AI-2E-like"/>
</dbReference>
<organism evidence="10 14">
    <name type="scientific">Fusobacterium nucleatum subsp. polymorphum</name>
    <name type="common">Fusobacterium polymorphum</name>
    <dbReference type="NCBI Taxonomy" id="76857"/>
    <lineage>
        <taxon>Bacteria</taxon>
        <taxon>Fusobacteriati</taxon>
        <taxon>Fusobacteriota</taxon>
        <taxon>Fusobacteriia</taxon>
        <taxon>Fusobacteriales</taxon>
        <taxon>Fusobacteriaceae</taxon>
        <taxon>Fusobacterium</taxon>
    </lineage>
</organism>
<evidence type="ECO:0000256" key="7">
    <source>
        <dbReference type="ARBA" id="ARBA00023136"/>
    </source>
</evidence>
<dbReference type="Proteomes" id="UP000224507">
    <property type="component" value="Unassembled WGS sequence"/>
</dbReference>
<evidence type="ECO:0000313" key="12">
    <source>
        <dbReference type="EMBL" id="PHI17771.1"/>
    </source>
</evidence>
<dbReference type="AlphaFoldDB" id="A0A241Q431"/>
<feature type="transmembrane region" description="Helical" evidence="8">
    <location>
        <begin position="318"/>
        <end position="351"/>
    </location>
</feature>
<feature type="transmembrane region" description="Helical" evidence="8">
    <location>
        <begin position="39"/>
        <end position="57"/>
    </location>
</feature>
<feature type="transmembrane region" description="Helical" evidence="8">
    <location>
        <begin position="69"/>
        <end position="91"/>
    </location>
</feature>
<evidence type="ECO:0000256" key="5">
    <source>
        <dbReference type="ARBA" id="ARBA00022692"/>
    </source>
</evidence>
<evidence type="ECO:0000313" key="15">
    <source>
        <dbReference type="Proteomes" id="UP000221504"/>
    </source>
</evidence>
<evidence type="ECO:0000313" key="16">
    <source>
        <dbReference type="Proteomes" id="UP000224507"/>
    </source>
</evidence>
<keyword evidence="5 8" id="KW-0812">Transmembrane</keyword>
<dbReference type="EMBL" id="NIRO01000001">
    <property type="protein sequence ID" value="PHI17771.1"/>
    <property type="molecule type" value="Genomic_DNA"/>
</dbReference>
<feature type="transmembrane region" description="Helical" evidence="8">
    <location>
        <begin position="165"/>
        <end position="184"/>
    </location>
</feature>
<dbReference type="Proteomes" id="UP000197638">
    <property type="component" value="Chromosome"/>
</dbReference>
<evidence type="ECO:0000256" key="1">
    <source>
        <dbReference type="ARBA" id="ARBA00004651"/>
    </source>
</evidence>
<evidence type="ECO:0000313" key="14">
    <source>
        <dbReference type="Proteomes" id="UP000197638"/>
    </source>
</evidence>
<evidence type="ECO:0000313" key="9">
    <source>
        <dbReference type="EMBL" id="ALM94258.1"/>
    </source>
</evidence>